<evidence type="ECO:0000256" key="1">
    <source>
        <dbReference type="ARBA" id="ARBA00008213"/>
    </source>
</evidence>
<dbReference type="STRING" id="1122216.GCA_000423385_01598"/>
<evidence type="ECO:0000256" key="6">
    <source>
        <dbReference type="ARBA" id="ARBA00024916"/>
    </source>
</evidence>
<name>A0A378NPF7_9FIRM</name>
<dbReference type="FunFam" id="3.10.50.30:FF:000001">
    <property type="entry name" value="Transcription elongation factor GreA"/>
    <property type="match status" value="1"/>
</dbReference>
<dbReference type="PROSITE" id="PS00829">
    <property type="entry name" value="GREAB_1"/>
    <property type="match status" value="1"/>
</dbReference>
<evidence type="ECO:0000256" key="7">
    <source>
        <dbReference type="ARBA" id="ARBA00030776"/>
    </source>
</evidence>
<keyword evidence="5 8" id="KW-0804">Transcription</keyword>
<dbReference type="InterPro" id="IPR022691">
    <property type="entry name" value="Tscrpt_elong_fac_GreA/B_N"/>
</dbReference>
<evidence type="ECO:0000256" key="2">
    <source>
        <dbReference type="ARBA" id="ARBA00013729"/>
    </source>
</evidence>
<evidence type="ECO:0000256" key="5">
    <source>
        <dbReference type="ARBA" id="ARBA00023163"/>
    </source>
</evidence>
<dbReference type="InterPro" id="IPR006359">
    <property type="entry name" value="Tscrpt_elong_fac_GreA"/>
</dbReference>
<dbReference type="SUPFAM" id="SSF46557">
    <property type="entry name" value="GreA transcript cleavage protein, N-terminal domain"/>
    <property type="match status" value="1"/>
</dbReference>
<comment type="function">
    <text evidence="6 8 9">Necessary for efficient RNA polymerase transcription elongation past template-encoded arresting sites. The arresting sites in DNA have the property of trapping a certain fraction of elongating RNA polymerases that pass through, resulting in locked ternary complexes. Cleavage of the nascent transcript by cleavage factors such as GreA or GreB allows the resumption of elongation from the new 3'terminus. GreA releases sequences of 2 to 3 nucleotides.</text>
</comment>
<evidence type="ECO:0000259" key="11">
    <source>
        <dbReference type="Pfam" id="PF03449"/>
    </source>
</evidence>
<dbReference type="PIRSF" id="PIRSF006092">
    <property type="entry name" value="GreA_GreB"/>
    <property type="match status" value="1"/>
</dbReference>
<dbReference type="InterPro" id="IPR036953">
    <property type="entry name" value="GreA/GreB_C_sf"/>
</dbReference>
<dbReference type="NCBIfam" id="NF001263">
    <property type="entry name" value="PRK00226.1-4"/>
    <property type="match status" value="1"/>
</dbReference>
<sequence>MADKRVVLTEEGLKKLEKKLEYLKSVRRLEVADRLKAAIALGDLSENSEYDDAKNEQAFIEGEILTLESQIRNSEIIKADDSNKDVVHLGNTVVIKDMEYDEDETYTIVGSTEADTTEGKISNESPVGMAILGKTVGTVVQVKVPAGTLEYKIVEIKK</sequence>
<dbReference type="Gene3D" id="1.10.287.180">
    <property type="entry name" value="Transcription elongation factor, GreA/GreB, N-terminal domain"/>
    <property type="match status" value="1"/>
</dbReference>
<keyword evidence="3 8" id="KW-0805">Transcription regulation</keyword>
<evidence type="ECO:0000256" key="8">
    <source>
        <dbReference type="HAMAP-Rule" id="MF_00105"/>
    </source>
</evidence>
<accession>A0A378NPF7</accession>
<dbReference type="SUPFAM" id="SSF54534">
    <property type="entry name" value="FKBP-like"/>
    <property type="match status" value="1"/>
</dbReference>
<dbReference type="Proteomes" id="UP000255234">
    <property type="component" value="Unassembled WGS sequence"/>
</dbReference>
<dbReference type="GO" id="GO:0003677">
    <property type="term" value="F:DNA binding"/>
    <property type="evidence" value="ECO:0007669"/>
    <property type="project" value="UniProtKB-UniRule"/>
</dbReference>
<dbReference type="PANTHER" id="PTHR30437:SF4">
    <property type="entry name" value="TRANSCRIPTION ELONGATION FACTOR GREA"/>
    <property type="match status" value="1"/>
</dbReference>
<dbReference type="Pfam" id="PF03449">
    <property type="entry name" value="GreA_GreB_N"/>
    <property type="match status" value="1"/>
</dbReference>
<protein>
    <recommendedName>
        <fullName evidence="2 8">Transcription elongation factor GreA</fullName>
    </recommendedName>
    <alternativeName>
        <fullName evidence="7 8">Transcript cleavage factor GreA</fullName>
    </alternativeName>
</protein>
<dbReference type="FunFam" id="1.10.287.180:FF:000001">
    <property type="entry name" value="Transcription elongation factor GreA"/>
    <property type="match status" value="1"/>
</dbReference>
<dbReference type="RefSeq" id="WP_115150954.1">
    <property type="nucleotide sequence ID" value="NZ_UGPP01000001.1"/>
</dbReference>
<feature type="domain" description="Transcription elongation factor GreA/GreB C-terminal" evidence="10">
    <location>
        <begin position="83"/>
        <end position="157"/>
    </location>
</feature>
<evidence type="ECO:0000313" key="12">
    <source>
        <dbReference type="EMBL" id="STY70241.1"/>
    </source>
</evidence>
<dbReference type="HAMAP" id="MF_00105">
    <property type="entry name" value="GreA_GreB"/>
    <property type="match status" value="1"/>
</dbReference>
<dbReference type="InterPro" id="IPR018151">
    <property type="entry name" value="TF_GreA/GreB_CS"/>
</dbReference>
<dbReference type="InterPro" id="IPR036805">
    <property type="entry name" value="Tscrpt_elong_fac_GreA/B_N_sf"/>
</dbReference>
<dbReference type="NCBIfam" id="TIGR01462">
    <property type="entry name" value="greA"/>
    <property type="match status" value="1"/>
</dbReference>
<dbReference type="GO" id="GO:0070063">
    <property type="term" value="F:RNA polymerase binding"/>
    <property type="evidence" value="ECO:0007669"/>
    <property type="project" value="InterPro"/>
</dbReference>
<evidence type="ECO:0000256" key="4">
    <source>
        <dbReference type="ARBA" id="ARBA00023125"/>
    </source>
</evidence>
<evidence type="ECO:0000259" key="10">
    <source>
        <dbReference type="Pfam" id="PF01272"/>
    </source>
</evidence>
<feature type="domain" description="Transcription elongation factor GreA/GreB N-terminal" evidence="11">
    <location>
        <begin position="7"/>
        <end position="76"/>
    </location>
</feature>
<gene>
    <name evidence="8 12" type="primary">greA</name>
    <name evidence="12" type="ORF">NCTC10571_00359</name>
</gene>
<dbReference type="AlphaFoldDB" id="A0A378NPF7"/>
<dbReference type="Gene3D" id="3.10.50.30">
    <property type="entry name" value="Transcription elongation factor, GreA/GreB, C-terminal domain"/>
    <property type="match status" value="1"/>
</dbReference>
<dbReference type="GO" id="GO:0006354">
    <property type="term" value="P:DNA-templated transcription elongation"/>
    <property type="evidence" value="ECO:0007669"/>
    <property type="project" value="TreeGrafter"/>
</dbReference>
<comment type="similarity">
    <text evidence="1 8 9">Belongs to the GreA/GreB family.</text>
</comment>
<reference evidence="12 13" key="1">
    <citation type="submission" date="2018-06" db="EMBL/GenBank/DDBJ databases">
        <authorList>
            <consortium name="Pathogen Informatics"/>
            <person name="Doyle S."/>
        </authorList>
    </citation>
    <scope>NUCLEOTIDE SEQUENCE [LARGE SCALE GENOMIC DNA]</scope>
    <source>
        <strain evidence="12 13">NCTC10571</strain>
    </source>
</reference>
<dbReference type="GO" id="GO:0032784">
    <property type="term" value="P:regulation of DNA-templated transcription elongation"/>
    <property type="evidence" value="ECO:0007669"/>
    <property type="project" value="UniProtKB-UniRule"/>
</dbReference>
<organism evidence="12 13">
    <name type="scientific">Megamonas hypermegale</name>
    <dbReference type="NCBI Taxonomy" id="158847"/>
    <lineage>
        <taxon>Bacteria</taxon>
        <taxon>Bacillati</taxon>
        <taxon>Bacillota</taxon>
        <taxon>Negativicutes</taxon>
        <taxon>Selenomonadales</taxon>
        <taxon>Selenomonadaceae</taxon>
        <taxon>Megamonas</taxon>
    </lineage>
</organism>
<dbReference type="InterPro" id="IPR023459">
    <property type="entry name" value="Tscrpt_elong_fac_GreA/B_fam"/>
</dbReference>
<evidence type="ECO:0000256" key="3">
    <source>
        <dbReference type="ARBA" id="ARBA00023015"/>
    </source>
</evidence>
<dbReference type="InterPro" id="IPR001437">
    <property type="entry name" value="Tscrpt_elong_fac_GreA/B_C"/>
</dbReference>
<dbReference type="EMBL" id="UGPP01000001">
    <property type="protein sequence ID" value="STY70241.1"/>
    <property type="molecule type" value="Genomic_DNA"/>
</dbReference>
<evidence type="ECO:0000256" key="9">
    <source>
        <dbReference type="RuleBase" id="RU000556"/>
    </source>
</evidence>
<dbReference type="PANTHER" id="PTHR30437">
    <property type="entry name" value="TRANSCRIPTION ELONGATION FACTOR GREA"/>
    <property type="match status" value="1"/>
</dbReference>
<evidence type="ECO:0000313" key="13">
    <source>
        <dbReference type="Proteomes" id="UP000255234"/>
    </source>
</evidence>
<dbReference type="InterPro" id="IPR028624">
    <property type="entry name" value="Tscrpt_elong_fac_GreA/B"/>
</dbReference>
<proteinExistence type="inferred from homology"/>
<keyword evidence="4 8" id="KW-0238">DNA-binding</keyword>
<dbReference type="Pfam" id="PF01272">
    <property type="entry name" value="GreA_GreB"/>
    <property type="match status" value="1"/>
</dbReference>